<gene>
    <name evidence="2" type="ORF">V1634_26705</name>
</gene>
<evidence type="ECO:0000313" key="2">
    <source>
        <dbReference type="EMBL" id="MEE6310436.1"/>
    </source>
</evidence>
<dbReference type="InterPro" id="IPR014710">
    <property type="entry name" value="RmlC-like_jellyroll"/>
</dbReference>
<feature type="domain" description="Cupin type-2" evidence="1">
    <location>
        <begin position="15"/>
        <end position="76"/>
    </location>
</feature>
<keyword evidence="3" id="KW-1185">Reference proteome</keyword>
<dbReference type="EMBL" id="JAZGQL010000026">
    <property type="protein sequence ID" value="MEE6310436.1"/>
    <property type="molecule type" value="Genomic_DNA"/>
</dbReference>
<dbReference type="InterPro" id="IPR011051">
    <property type="entry name" value="RmlC_Cupin_sf"/>
</dbReference>
<sequence length="115" mass="12797">MSDFVMRRWVLAHYPGDQAPPHRHDRSDEGFVVLRGRLEVLVGAERRILQQGDHVTIPAGTTHTFATVDIEGADVIAVMTPEVDQLVTALHAAATDEERATVWERYNSALAPVDR</sequence>
<dbReference type="RefSeq" id="WP_331210657.1">
    <property type="nucleotide sequence ID" value="NZ_JAZGQL010000026.1"/>
</dbReference>
<protein>
    <submittedName>
        <fullName evidence="2">Cupin domain-containing protein</fullName>
    </submittedName>
</protein>
<reference evidence="2 3" key="1">
    <citation type="submission" date="2024-01" db="EMBL/GenBank/DDBJ databases">
        <title>Genome insights into Plantactinospora veratri sp. nov.</title>
        <authorList>
            <person name="Wang L."/>
        </authorList>
    </citation>
    <scope>NUCLEOTIDE SEQUENCE [LARGE SCALE GENOMIC DNA]</scope>
    <source>
        <strain evidence="2 3">NEAU-FHS4</strain>
    </source>
</reference>
<dbReference type="SUPFAM" id="SSF51182">
    <property type="entry name" value="RmlC-like cupins"/>
    <property type="match status" value="1"/>
</dbReference>
<dbReference type="PANTHER" id="PTHR43346:SF1">
    <property type="entry name" value="QUERCETIN 2,3-DIOXYGENASE-RELATED"/>
    <property type="match status" value="1"/>
</dbReference>
<dbReference type="InterPro" id="IPR052538">
    <property type="entry name" value="Flavonoid_dioxygenase-like"/>
</dbReference>
<accession>A0ABU7SKD8</accession>
<name>A0ABU7SKD8_9ACTN</name>
<organism evidence="2 3">
    <name type="scientific">Plantactinospora veratri</name>
    <dbReference type="NCBI Taxonomy" id="1436122"/>
    <lineage>
        <taxon>Bacteria</taxon>
        <taxon>Bacillati</taxon>
        <taxon>Actinomycetota</taxon>
        <taxon>Actinomycetes</taxon>
        <taxon>Micromonosporales</taxon>
        <taxon>Micromonosporaceae</taxon>
        <taxon>Plantactinospora</taxon>
    </lineage>
</organism>
<evidence type="ECO:0000259" key="1">
    <source>
        <dbReference type="Pfam" id="PF07883"/>
    </source>
</evidence>
<dbReference type="InterPro" id="IPR013096">
    <property type="entry name" value="Cupin_2"/>
</dbReference>
<evidence type="ECO:0000313" key="3">
    <source>
        <dbReference type="Proteomes" id="UP001339911"/>
    </source>
</evidence>
<dbReference type="PANTHER" id="PTHR43346">
    <property type="entry name" value="LIGAND BINDING DOMAIN PROTEIN, PUTATIVE (AFU_ORTHOLOGUE AFUA_6G14370)-RELATED"/>
    <property type="match status" value="1"/>
</dbReference>
<dbReference type="Gene3D" id="2.60.120.10">
    <property type="entry name" value="Jelly Rolls"/>
    <property type="match status" value="1"/>
</dbReference>
<dbReference type="Proteomes" id="UP001339911">
    <property type="component" value="Unassembled WGS sequence"/>
</dbReference>
<proteinExistence type="predicted"/>
<dbReference type="Pfam" id="PF07883">
    <property type="entry name" value="Cupin_2"/>
    <property type="match status" value="1"/>
</dbReference>
<comment type="caution">
    <text evidence="2">The sequence shown here is derived from an EMBL/GenBank/DDBJ whole genome shotgun (WGS) entry which is preliminary data.</text>
</comment>